<comment type="caution">
    <text evidence="2">The sequence shown here is derived from an EMBL/GenBank/DDBJ whole genome shotgun (WGS) entry which is preliminary data.</text>
</comment>
<protein>
    <recommendedName>
        <fullName evidence="4">Protein NO VEIN C-terminal domain-containing protein</fullName>
    </recommendedName>
</protein>
<evidence type="ECO:0008006" key="4">
    <source>
        <dbReference type="Google" id="ProtNLM"/>
    </source>
</evidence>
<gene>
    <name evidence="2" type="ORF">G7Y89_g11545</name>
</gene>
<dbReference type="SUPFAM" id="SSF55874">
    <property type="entry name" value="ATPase domain of HSP90 chaperone/DNA topoisomerase II/histidine kinase"/>
    <property type="match status" value="1"/>
</dbReference>
<dbReference type="OrthoDB" id="1262810at2759"/>
<dbReference type="InterPro" id="IPR052957">
    <property type="entry name" value="Auxin_embryo_med"/>
</dbReference>
<feature type="compositionally biased region" description="Polar residues" evidence="1">
    <location>
        <begin position="1279"/>
        <end position="1303"/>
    </location>
</feature>
<accession>A0A8H4RCX1</accession>
<sequence length="1589" mass="182097">MAPSVSSTSIKQEADDHLRQIRKRKGIDCSDGEHDDNVKDLNRALDILSDQLYEKPTHFLLELIQNADDNTFENDVIPTLSFHLVGSENAWQMRIDCNEIGFKKENIEALCRIGDSTKKVKDRTKGYIGEKGIGFKSVFKVANVVHISSKGYSFRFDRRGMLGMITPIIETFPPANLIGAPEGRTQGNQTQLLLELLGESEFKSIIKELHMLKPQMLIFLRKIRKLNVHTPERDVQFEIQTVAEDQDLDRKTATLTSTSLRDGKTTKDKYLIVRRLVHSLAKDDRRENVEKTEVVLAFPLKQGRPRVRAQDTYAYLPINDYGFNYLIQADFLLLANRESVDLTTKWNDKVLKGVYRAFVRNAVPRFNQVRDCALEGQSLRYTWPLFLKDRGGTIEFWPRLKGWIFEWLGTEEVLESRQNGKLVNPKSLFYIPEEFRLKNEPLVESGSSELRHLSFLYDSEIMDTLPILEKMGVTEMQFPRFYQELRHVTKKLGDSFLKSQPKEWHSKVAHLFFRNRNKLRLRNIDVPLVPLRDGRWVKPSQSHLFFEGETTDAVVPRGLDICLVDHEASQDGNQMAFFQWVGVRKCDQAEVCKMIMELYNHFEERSLTNSVQDLIYLFQTPRAVYTESIERFKLFGAGKFDDHFMYTKRLYIEHPDKKSIISKYAKDPTSPMPILNSIYVEAVQKLGKETEFFYWACSQLKMCHLPRLLNEQRLPSPEFDFLKAHAVEDFLLLLRDNWDYYSNDINSQSRNASKLKQAISEMRVKCIDGVLRPLRQTVLPLEALKLAGRHLVFVDLPQPNNIRWLKLSTFGVLTNLSTEFYLDELKALAAQRVTENTSKLAVEAIYAELGSCKLTSPVRKAFADCRLVYLQKLKRWVSLSKCVWNAPQQLNSVHKLSSEYPLCSSLFQTCLLLGNATLDHVIKELQSVTTSTSFHALQELLLLLNKYLKPDGPPGCLSKLEGKKIIPVTKPSGEDRMDYDTQVFYLADRQSLWDRFNGKIPLIAFDVNTVRKLSPLINAMKLSEWLLSVAVEQNLEVVGLKIENKERTDDLRERARYFVRLVTKETEETKSWLLNNLANLNVWGVQAISLTQDVDGVKVTEDTGQIIFDDANVSKLEIYLSIKDSRQAMVDFELSNEFIRYCGITDPRFQNLVLPILQYPREGIEKLLEGYELDGLGDHDEQSTELAESVSEESNDRSSPIPRVDTSIIPLPRTPSSGINILAQESSSQVSRPSSILRDRIPALDQSIASIRAAATLPSTTPTLIITPSRIRTSSRPSFDNTYSGTNVAQNSRAENESLSPENVMSEAKESESSTTDPGAETPHDAFEFGNFHSEFAEVFGLDTPSREPRTPSTQHHSVPRYSRSPRSARAEPDPESTMQGLQMQKIGLLGETFVNEWLSRHLERDWDPTRHWTSRNRNYLYPQSPFTDSEKEYADFTYLDTNEDLTKLLVKFGFLRDVQGWSSSPPTYHLEVKSTSESYNEPFYMSNNQARDWTISWDRNLVPKDVYVVIRVFNLDRETNPGFTARGCHLSGMRNVSIAVPFKTPSPITYASDILSFCNVQSRSITPQIRGTNIENPEKPYIAERKGR</sequence>
<dbReference type="Proteomes" id="UP000566819">
    <property type="component" value="Unassembled WGS sequence"/>
</dbReference>
<keyword evidence="3" id="KW-1185">Reference proteome</keyword>
<dbReference type="InterPro" id="IPR036890">
    <property type="entry name" value="HATPase_C_sf"/>
</dbReference>
<reference evidence="2 3" key="1">
    <citation type="submission" date="2020-03" db="EMBL/GenBank/DDBJ databases">
        <title>Draft Genome Sequence of Cudoniella acicularis.</title>
        <authorList>
            <person name="Buettner E."/>
            <person name="Kellner H."/>
        </authorList>
    </citation>
    <scope>NUCLEOTIDE SEQUENCE [LARGE SCALE GENOMIC DNA]</scope>
    <source>
        <strain evidence="2 3">DSM 108380</strain>
    </source>
</reference>
<proteinExistence type="predicted"/>
<feature type="region of interest" description="Disordered" evidence="1">
    <location>
        <begin position="1343"/>
        <end position="1380"/>
    </location>
</feature>
<feature type="compositionally biased region" description="Low complexity" evidence="1">
    <location>
        <begin position="1268"/>
        <end position="1278"/>
    </location>
</feature>
<dbReference type="EMBL" id="JAAMPI010001120">
    <property type="protein sequence ID" value="KAF4626613.1"/>
    <property type="molecule type" value="Genomic_DNA"/>
</dbReference>
<evidence type="ECO:0000313" key="3">
    <source>
        <dbReference type="Proteomes" id="UP000566819"/>
    </source>
</evidence>
<evidence type="ECO:0000313" key="2">
    <source>
        <dbReference type="EMBL" id="KAF4626613.1"/>
    </source>
</evidence>
<organism evidence="2 3">
    <name type="scientific">Cudoniella acicularis</name>
    <dbReference type="NCBI Taxonomy" id="354080"/>
    <lineage>
        <taxon>Eukaryota</taxon>
        <taxon>Fungi</taxon>
        <taxon>Dikarya</taxon>
        <taxon>Ascomycota</taxon>
        <taxon>Pezizomycotina</taxon>
        <taxon>Leotiomycetes</taxon>
        <taxon>Helotiales</taxon>
        <taxon>Tricladiaceae</taxon>
        <taxon>Cudoniella</taxon>
    </lineage>
</organism>
<feature type="region of interest" description="Disordered" evidence="1">
    <location>
        <begin position="1268"/>
        <end position="1327"/>
    </location>
</feature>
<dbReference type="PANTHER" id="PTHR32387:SF0">
    <property type="entry name" value="PROTEIN NO VEIN"/>
    <property type="match status" value="1"/>
</dbReference>
<evidence type="ECO:0000256" key="1">
    <source>
        <dbReference type="SAM" id="MobiDB-lite"/>
    </source>
</evidence>
<dbReference type="Gene3D" id="3.30.565.10">
    <property type="entry name" value="Histidine kinase-like ATPase, C-terminal domain"/>
    <property type="match status" value="1"/>
</dbReference>
<feature type="region of interest" description="Disordered" evidence="1">
    <location>
        <begin position="1178"/>
        <end position="1210"/>
    </location>
</feature>
<dbReference type="NCBIfam" id="NF047352">
    <property type="entry name" value="P_loop_sacsin"/>
    <property type="match status" value="1"/>
</dbReference>
<dbReference type="PANTHER" id="PTHR32387">
    <property type="entry name" value="WU:FJ29H11"/>
    <property type="match status" value="1"/>
</dbReference>
<name>A0A8H4RCX1_9HELO</name>